<dbReference type="EMBL" id="VHLH01000006">
    <property type="protein sequence ID" value="TPW30427.1"/>
    <property type="molecule type" value="Genomic_DNA"/>
</dbReference>
<proteinExistence type="predicted"/>
<dbReference type="GO" id="GO:0046872">
    <property type="term" value="F:metal ion binding"/>
    <property type="evidence" value="ECO:0007669"/>
    <property type="project" value="InterPro"/>
</dbReference>
<accession>A0A506UF61</accession>
<dbReference type="Proteomes" id="UP000320314">
    <property type="component" value="Unassembled WGS sequence"/>
</dbReference>
<protein>
    <submittedName>
        <fullName evidence="1">Cobalamin B12-binding domain-containing protein</fullName>
    </submittedName>
</protein>
<dbReference type="Gene3D" id="3.40.50.280">
    <property type="entry name" value="Cobalamin-binding domain"/>
    <property type="match status" value="1"/>
</dbReference>
<dbReference type="AlphaFoldDB" id="A0A506UF61"/>
<dbReference type="SUPFAM" id="SSF52242">
    <property type="entry name" value="Cobalamin (vitamin B12)-binding domain"/>
    <property type="match status" value="1"/>
</dbReference>
<evidence type="ECO:0000313" key="2">
    <source>
        <dbReference type="Proteomes" id="UP000320314"/>
    </source>
</evidence>
<organism evidence="1 2">
    <name type="scientific">Pararhizobium mangrovi</name>
    <dbReference type="NCBI Taxonomy" id="2590452"/>
    <lineage>
        <taxon>Bacteria</taxon>
        <taxon>Pseudomonadati</taxon>
        <taxon>Pseudomonadota</taxon>
        <taxon>Alphaproteobacteria</taxon>
        <taxon>Hyphomicrobiales</taxon>
        <taxon>Rhizobiaceae</taxon>
        <taxon>Rhizobium/Agrobacterium group</taxon>
        <taxon>Pararhizobium</taxon>
    </lineage>
</organism>
<comment type="caution">
    <text evidence="1">The sequence shown here is derived from an EMBL/GenBank/DDBJ whole genome shotgun (WGS) entry which is preliminary data.</text>
</comment>
<dbReference type="GO" id="GO:0031419">
    <property type="term" value="F:cobalamin binding"/>
    <property type="evidence" value="ECO:0007669"/>
    <property type="project" value="InterPro"/>
</dbReference>
<dbReference type="OrthoDB" id="5498228at2"/>
<sequence length="281" mass="30914">MPHIAHELQVERAVRAQPVYPPSEDDFRNALRGVVRDKVAGELRKRHSAVERQATQSRADEDFGTFLHLLLEGRRDDLAKFAAASGSAKHVCQAFLTPAARCIGDLWVADRLSFVDVTHKTAMLQRLMRERFMAEADDACLPLDSADRSILLAAADDEQHTFGLAMVAEHFWAAGWEVELANRGDLKEAGKLAASRPFSLIGLSVGHRRHLDELSDKVAFLRRSSCDESSCLMLGGPAFQDESPRRVERYGADIVCQDAAHAVASGESFISTKSLGRSSTS</sequence>
<keyword evidence="2" id="KW-1185">Reference proteome</keyword>
<gene>
    <name evidence="1" type="ORF">FJU11_05300</name>
</gene>
<reference evidence="1 2" key="1">
    <citation type="submission" date="2019-06" db="EMBL/GenBank/DDBJ databases">
        <authorList>
            <person name="Li M."/>
        </authorList>
    </citation>
    <scope>NUCLEOTIDE SEQUENCE [LARGE SCALE GENOMIC DNA]</scope>
    <source>
        <strain evidence="1 2">BGMRC6574</strain>
    </source>
</reference>
<dbReference type="InterPro" id="IPR036724">
    <property type="entry name" value="Cobalamin-bd_sf"/>
</dbReference>
<evidence type="ECO:0000313" key="1">
    <source>
        <dbReference type="EMBL" id="TPW30427.1"/>
    </source>
</evidence>
<name>A0A506UF61_9HYPH</name>